<sequence>MRKPQILRISAISISRIFLFSYVLLRSIPGILSSRFVTLGSIEIFKNHELLPSEPTVYFRCQGENKTVFPDVKEVNTLYTFKGEESWQPLTELPNTKCKRCGLYEKDNLKSDDVYDEWELCPDEFVHGKYTHFKDNEFNATFICLACGAASGSTQNSSSNNEAAGNKSYVALVILISVLASVATIIGAMAVYRYLQKRKRERDQARFLKLFEESDGIEDELGLGHVI</sequence>
<dbReference type="PANTHER" id="PTHR33780:SF3">
    <property type="entry name" value="EXPRESSED PROTEIN"/>
    <property type="match status" value="1"/>
</dbReference>
<gene>
    <name evidence="4" type="primary">LOC109709579</name>
</gene>
<feature type="transmembrane region" description="Helical" evidence="1">
    <location>
        <begin position="138"/>
        <end position="157"/>
    </location>
</feature>
<keyword evidence="1" id="KW-1133">Transmembrane helix</keyword>
<reference evidence="3" key="1">
    <citation type="journal article" date="2015" name="Nat. Genet.">
        <title>The pineapple genome and the evolution of CAM photosynthesis.</title>
        <authorList>
            <person name="Ming R."/>
            <person name="VanBuren R."/>
            <person name="Wai C.M."/>
            <person name="Tang H."/>
            <person name="Schatz M.C."/>
            <person name="Bowers J.E."/>
            <person name="Lyons E."/>
            <person name="Wang M.L."/>
            <person name="Chen J."/>
            <person name="Biggers E."/>
            <person name="Zhang J."/>
            <person name="Huang L."/>
            <person name="Zhang L."/>
            <person name="Miao W."/>
            <person name="Zhang J."/>
            <person name="Ye Z."/>
            <person name="Miao C."/>
            <person name="Lin Z."/>
            <person name="Wang H."/>
            <person name="Zhou H."/>
            <person name="Yim W.C."/>
            <person name="Priest H.D."/>
            <person name="Zheng C."/>
            <person name="Woodhouse M."/>
            <person name="Edger P.P."/>
            <person name="Guyot R."/>
            <person name="Guo H.B."/>
            <person name="Guo H."/>
            <person name="Zheng G."/>
            <person name="Singh R."/>
            <person name="Sharma A."/>
            <person name="Min X."/>
            <person name="Zheng Y."/>
            <person name="Lee H."/>
            <person name="Gurtowski J."/>
            <person name="Sedlazeck F.J."/>
            <person name="Harkess A."/>
            <person name="McKain M.R."/>
            <person name="Liao Z."/>
            <person name="Fang J."/>
            <person name="Liu J."/>
            <person name="Zhang X."/>
            <person name="Zhang Q."/>
            <person name="Hu W."/>
            <person name="Qin Y."/>
            <person name="Wang K."/>
            <person name="Chen L.Y."/>
            <person name="Shirley N."/>
            <person name="Lin Y.R."/>
            <person name="Liu L.Y."/>
            <person name="Hernandez A.G."/>
            <person name="Wright C.L."/>
            <person name="Bulone V."/>
            <person name="Tuskan G.A."/>
            <person name="Heath K."/>
            <person name="Zee F."/>
            <person name="Moore P.H."/>
            <person name="Sunkar R."/>
            <person name="Leebens-Mack J.H."/>
            <person name="Mockler T."/>
            <person name="Bennetzen J.L."/>
            <person name="Freeling M."/>
            <person name="Sankoff D."/>
            <person name="Paterson A.H."/>
            <person name="Zhu X."/>
            <person name="Yang X."/>
            <person name="Smith J.A."/>
            <person name="Cushman J.C."/>
            <person name="Paull R.E."/>
            <person name="Yu Q."/>
        </authorList>
    </citation>
    <scope>NUCLEOTIDE SEQUENCE [LARGE SCALE GENOMIC DNA]</scope>
    <source>
        <strain evidence="3">cv. F153</strain>
    </source>
</reference>
<dbReference type="AlphaFoldDB" id="A0A6P5EV79"/>
<keyword evidence="1" id="KW-0812">Transmembrane</keyword>
<protein>
    <submittedName>
        <fullName evidence="4">Uncharacterized protein LOC109709579 isoform X1</fullName>
    </submittedName>
</protein>
<dbReference type="GeneID" id="109709579"/>
<dbReference type="Pfam" id="PF25829">
    <property type="entry name" value="DUF7953"/>
    <property type="match status" value="1"/>
</dbReference>
<name>A0A6P5EV79_ANACO</name>
<dbReference type="PANTHER" id="PTHR33780">
    <property type="entry name" value="EXPRESSED PROTEIN"/>
    <property type="match status" value="1"/>
</dbReference>
<feature type="domain" description="DUF7953" evidence="2">
    <location>
        <begin position="36"/>
        <end position="144"/>
    </location>
</feature>
<organism evidence="3 4">
    <name type="scientific">Ananas comosus</name>
    <name type="common">Pineapple</name>
    <name type="synonym">Ananas ananas</name>
    <dbReference type="NCBI Taxonomy" id="4615"/>
    <lineage>
        <taxon>Eukaryota</taxon>
        <taxon>Viridiplantae</taxon>
        <taxon>Streptophyta</taxon>
        <taxon>Embryophyta</taxon>
        <taxon>Tracheophyta</taxon>
        <taxon>Spermatophyta</taxon>
        <taxon>Magnoliopsida</taxon>
        <taxon>Liliopsida</taxon>
        <taxon>Poales</taxon>
        <taxon>Bromeliaceae</taxon>
        <taxon>Bromelioideae</taxon>
        <taxon>Ananas</taxon>
    </lineage>
</organism>
<evidence type="ECO:0000259" key="2">
    <source>
        <dbReference type="Pfam" id="PF25829"/>
    </source>
</evidence>
<dbReference type="OrthoDB" id="2014701at2759"/>
<keyword evidence="1" id="KW-0472">Membrane</keyword>
<keyword evidence="3" id="KW-1185">Reference proteome</keyword>
<feature type="transmembrane region" description="Helical" evidence="1">
    <location>
        <begin position="169"/>
        <end position="192"/>
    </location>
</feature>
<evidence type="ECO:0000256" key="1">
    <source>
        <dbReference type="SAM" id="Phobius"/>
    </source>
</evidence>
<reference evidence="4" key="2">
    <citation type="submission" date="2025-08" db="UniProtKB">
        <authorList>
            <consortium name="RefSeq"/>
        </authorList>
    </citation>
    <scope>IDENTIFICATION</scope>
    <source>
        <tissue evidence="4">Leaf</tissue>
    </source>
</reference>
<proteinExistence type="predicted"/>
<dbReference type="InterPro" id="IPR057713">
    <property type="entry name" value="DUF7953"/>
</dbReference>
<evidence type="ECO:0000313" key="3">
    <source>
        <dbReference type="Proteomes" id="UP000515123"/>
    </source>
</evidence>
<accession>A0A6P5EV79</accession>
<dbReference type="Proteomes" id="UP000515123">
    <property type="component" value="Linkage group 4"/>
</dbReference>
<evidence type="ECO:0000313" key="4">
    <source>
        <dbReference type="RefSeq" id="XP_020087464.1"/>
    </source>
</evidence>
<dbReference type="RefSeq" id="XP_020087464.1">
    <property type="nucleotide sequence ID" value="XM_020231875.1"/>
</dbReference>